<reference evidence="2" key="1">
    <citation type="journal article" date="2020" name="Ecol. Evol.">
        <title>Genome structure and content of the rice root-knot nematode (Meloidogyne graminicola).</title>
        <authorList>
            <person name="Phan N.T."/>
            <person name="Danchin E.G.J."/>
            <person name="Klopp C."/>
            <person name="Perfus-Barbeoch L."/>
            <person name="Kozlowski D.K."/>
            <person name="Koutsovoulos G.D."/>
            <person name="Lopez-Roques C."/>
            <person name="Bouchez O."/>
            <person name="Zahm M."/>
            <person name="Besnard G."/>
            <person name="Bellafiore S."/>
        </authorList>
    </citation>
    <scope>NUCLEOTIDE SEQUENCE</scope>
    <source>
        <strain evidence="2">VN-18</strain>
    </source>
</reference>
<keyword evidence="1" id="KW-0732">Signal</keyword>
<proteinExistence type="predicted"/>
<dbReference type="EMBL" id="JABEBT010000008">
    <property type="protein sequence ID" value="KAF7638966.1"/>
    <property type="molecule type" value="Genomic_DNA"/>
</dbReference>
<evidence type="ECO:0000313" key="3">
    <source>
        <dbReference type="Proteomes" id="UP000605970"/>
    </source>
</evidence>
<organism evidence="2 3">
    <name type="scientific">Meloidogyne graminicola</name>
    <dbReference type="NCBI Taxonomy" id="189291"/>
    <lineage>
        <taxon>Eukaryota</taxon>
        <taxon>Metazoa</taxon>
        <taxon>Ecdysozoa</taxon>
        <taxon>Nematoda</taxon>
        <taxon>Chromadorea</taxon>
        <taxon>Rhabditida</taxon>
        <taxon>Tylenchina</taxon>
        <taxon>Tylenchomorpha</taxon>
        <taxon>Tylenchoidea</taxon>
        <taxon>Meloidogynidae</taxon>
        <taxon>Meloidogyninae</taxon>
        <taxon>Meloidogyne</taxon>
    </lineage>
</organism>
<keyword evidence="3" id="KW-1185">Reference proteome</keyword>
<name>A0A8T0A0Z9_9BILA</name>
<protein>
    <submittedName>
        <fullName evidence="2">Uncharacterized protein</fullName>
    </submittedName>
</protein>
<feature type="chain" id="PRO_5035820055" evidence="1">
    <location>
        <begin position="22"/>
        <end position="161"/>
    </location>
</feature>
<evidence type="ECO:0000256" key="1">
    <source>
        <dbReference type="SAM" id="SignalP"/>
    </source>
</evidence>
<feature type="signal peptide" evidence="1">
    <location>
        <begin position="1"/>
        <end position="21"/>
    </location>
</feature>
<dbReference type="Proteomes" id="UP000605970">
    <property type="component" value="Unassembled WGS sequence"/>
</dbReference>
<comment type="caution">
    <text evidence="2">The sequence shown here is derived from an EMBL/GenBank/DDBJ whole genome shotgun (WGS) entry which is preliminary data.</text>
</comment>
<accession>A0A8T0A0Z9</accession>
<sequence length="161" mass="18753">MLFSTILLFQIIFYLMRIIICDDNQTVSNIINLNNEPSNFYKWMEQNSHICAIQEQDEDTPFFLKEIDSIKFDCATICGNPLDIPHMACGKRQSQLENEWPKCFSGIFRIEHLIAAVNQKNNLKIKKINLIEKIFPVGQLLVDSETTNKIQKTIKIEEEKN</sequence>
<evidence type="ECO:0000313" key="2">
    <source>
        <dbReference type="EMBL" id="KAF7638966.1"/>
    </source>
</evidence>
<dbReference type="AlphaFoldDB" id="A0A8T0A0Z9"/>
<dbReference type="OrthoDB" id="5888696at2759"/>
<gene>
    <name evidence="2" type="ORF">Mgra_00001492</name>
</gene>